<dbReference type="EMBL" id="MT583886">
    <property type="protein sequence ID" value="QLA09617.1"/>
    <property type="molecule type" value="mRNA"/>
</dbReference>
<evidence type="ECO:0000256" key="3">
    <source>
        <dbReference type="ARBA" id="ARBA00023274"/>
    </source>
</evidence>
<evidence type="ECO:0000313" key="4">
    <source>
        <dbReference type="EMBL" id="QLA09617.1"/>
    </source>
</evidence>
<dbReference type="GO" id="GO:0000027">
    <property type="term" value="P:ribosomal large subunit assembly"/>
    <property type="evidence" value="ECO:0007669"/>
    <property type="project" value="TreeGrafter"/>
</dbReference>
<keyword evidence="3" id="KW-0687">Ribonucleoprotein</keyword>
<evidence type="ECO:0000256" key="1">
    <source>
        <dbReference type="ARBA" id="ARBA00010592"/>
    </source>
</evidence>
<dbReference type="PANTHER" id="PTHR10715">
    <property type="entry name" value="60S RIBOSOMAL PROTEIN L6"/>
    <property type="match status" value="1"/>
</dbReference>
<dbReference type="InterPro" id="IPR014722">
    <property type="entry name" value="Rib_uL2_dom2"/>
</dbReference>
<dbReference type="GO" id="GO:0003723">
    <property type="term" value="F:RNA binding"/>
    <property type="evidence" value="ECO:0007669"/>
    <property type="project" value="TreeGrafter"/>
</dbReference>
<dbReference type="SUPFAM" id="SSF50104">
    <property type="entry name" value="Translation proteins SH3-like domain"/>
    <property type="match status" value="1"/>
</dbReference>
<dbReference type="GO" id="GO:0022625">
    <property type="term" value="C:cytosolic large ribosomal subunit"/>
    <property type="evidence" value="ECO:0007669"/>
    <property type="project" value="TreeGrafter"/>
</dbReference>
<sequence length="195" mass="22565">MVRKGPSKKVTPTPGQVLILLSGRFRGRRVICLKELEHGIFLVTGPYKVNGVPLRRVNRRYCICTSTHIDISGLDLNIPEAQIFARRKALKKVKKALKGKRARAIQEKKDQAEVARPENSFLKRGKKTKESKSEEAFFEELKEHKKKKAGFKQQYQKQIDEPLIKRLKELDPLLTKYLSSIFTLQVNDKPHLMRF</sequence>
<dbReference type="InterPro" id="IPR000915">
    <property type="entry name" value="60S_ribosomal_eL6"/>
</dbReference>
<reference evidence="4" key="1">
    <citation type="submission" date="2020-06" db="EMBL/GenBank/DDBJ databases">
        <title>Cryo-EM structure of the highly atypical cytoplasmic ribosome of Euglena gracilis.</title>
        <authorList>
            <person name="Matzov D."/>
            <person name="Taoka M."/>
            <person name="Nobe Y."/>
            <person name="Yamauchi Y."/>
            <person name="Halfon Y."/>
            <person name="Asis N."/>
            <person name="Zimermann E."/>
            <person name="Rozenberg H."/>
            <person name="Bashan A."/>
            <person name="Bushan S."/>
            <person name="Isobe T."/>
            <person name="Gray M.W."/>
            <person name="Yonath A."/>
            <person name="Shalev-Benami M."/>
        </authorList>
    </citation>
    <scope>NUCLEOTIDE SEQUENCE</scope>
    <source>
        <strain evidence="4">Z</strain>
    </source>
</reference>
<organism evidence="4">
    <name type="scientific">Euglena gracilis</name>
    <dbReference type="NCBI Taxonomy" id="3039"/>
    <lineage>
        <taxon>Eukaryota</taxon>
        <taxon>Discoba</taxon>
        <taxon>Euglenozoa</taxon>
        <taxon>Euglenida</taxon>
        <taxon>Spirocuta</taxon>
        <taxon>Euglenophyceae</taxon>
        <taxon>Euglenales</taxon>
        <taxon>Euglenaceae</taxon>
        <taxon>Euglena</taxon>
    </lineage>
</organism>
<protein>
    <submittedName>
        <fullName evidence="4">60S large subunit ribosomal protein eL6</fullName>
    </submittedName>
</protein>
<accession>A0A7L5NZW5</accession>
<evidence type="ECO:0000256" key="2">
    <source>
        <dbReference type="ARBA" id="ARBA00022980"/>
    </source>
</evidence>
<proteinExistence type="evidence at transcript level"/>
<dbReference type="GO" id="GO:0002181">
    <property type="term" value="P:cytoplasmic translation"/>
    <property type="evidence" value="ECO:0007669"/>
    <property type="project" value="TreeGrafter"/>
</dbReference>
<dbReference type="GO" id="GO:0003735">
    <property type="term" value="F:structural constituent of ribosome"/>
    <property type="evidence" value="ECO:0007669"/>
    <property type="project" value="InterPro"/>
</dbReference>
<dbReference type="CDD" id="cd13156">
    <property type="entry name" value="KOW_RPL6"/>
    <property type="match status" value="1"/>
</dbReference>
<dbReference type="InterPro" id="IPR041997">
    <property type="entry name" value="Ribosomal_eL6_KOW"/>
</dbReference>
<keyword evidence="2 4" id="KW-0689">Ribosomal protein</keyword>
<dbReference type="Gene3D" id="2.30.30.30">
    <property type="match status" value="1"/>
</dbReference>
<name>A0A7L5NZW5_EUGGR</name>
<dbReference type="InterPro" id="IPR008991">
    <property type="entry name" value="Translation_prot_SH3-like_sf"/>
</dbReference>
<dbReference type="Pfam" id="PF01159">
    <property type="entry name" value="Ribosomal_L6e"/>
    <property type="match status" value="2"/>
</dbReference>
<dbReference type="PANTHER" id="PTHR10715:SF0">
    <property type="entry name" value="LARGE RIBOSOMAL SUBUNIT PROTEIN EL6"/>
    <property type="match status" value="1"/>
</dbReference>
<comment type="similarity">
    <text evidence="1">Belongs to the eukaryotic ribosomal protein eL6 family.</text>
</comment>
<dbReference type="AlphaFoldDB" id="A0A7L5NZW5"/>